<evidence type="ECO:0000313" key="3">
    <source>
        <dbReference type="Proteomes" id="UP000008130"/>
    </source>
</evidence>
<feature type="coiled-coil region" evidence="1">
    <location>
        <begin position="112"/>
        <end position="168"/>
    </location>
</feature>
<keyword evidence="1" id="KW-0175">Coiled coil</keyword>
<dbReference type="AlphaFoldDB" id="F2J160"/>
<sequence length="202" mass="22441">MSDQFNAHETVSWAKQRLDDVDTIISKVEKTSGKLKEDARTQADAALARLQASRAKVKSYYDQLRLEAAVVKSGVEDVRDALDAEWIEVESAFQAFLSAAKDQADTVRDVVVARAEAQRKSWEASFSELREQAENAVEKAREELDAAIKRLSDEAEKFQARIGEAKDAGDESWTAVKAGLADARAVHDRTIQKIKDAFSKLL</sequence>
<dbReference type="STRING" id="991905.SL003B_0270"/>
<dbReference type="SUPFAM" id="SSF58113">
    <property type="entry name" value="Apolipoprotein A-I"/>
    <property type="match status" value="1"/>
</dbReference>
<dbReference type="OrthoDB" id="6859560at2"/>
<protein>
    <submittedName>
        <fullName evidence="2">Uncharacterized protein</fullName>
    </submittedName>
</protein>
<evidence type="ECO:0000313" key="2">
    <source>
        <dbReference type="EMBL" id="ADZ68706.1"/>
    </source>
</evidence>
<evidence type="ECO:0000256" key="1">
    <source>
        <dbReference type="SAM" id="Coils"/>
    </source>
</evidence>
<dbReference type="PATRIC" id="fig|991905.3.peg.274"/>
<dbReference type="RefSeq" id="WP_013651029.1">
    <property type="nucleotide sequence ID" value="NC_015259.1"/>
</dbReference>
<proteinExistence type="predicted"/>
<dbReference type="HOGENOM" id="CLU_091379_0_0_5"/>
<dbReference type="EMBL" id="CP002568">
    <property type="protein sequence ID" value="ADZ68706.1"/>
    <property type="molecule type" value="Genomic_DNA"/>
</dbReference>
<name>F2J160_POLGS</name>
<dbReference type="Gene3D" id="1.20.120.20">
    <property type="entry name" value="Apolipoprotein"/>
    <property type="match status" value="1"/>
</dbReference>
<accession>F2J160</accession>
<reference evidence="2 3" key="1">
    <citation type="journal article" date="2011" name="J. Bacteriol.">
        <title>Complete genome sequence of Polymorphum gilvum SL003B-26A1T, a crude oil-degrading bacterium from oil-polluted saline soil.</title>
        <authorList>
            <person name="Li S.G."/>
            <person name="Tang Y.Q."/>
            <person name="Nie Y."/>
            <person name="Cai M."/>
            <person name="Wu X.L."/>
        </authorList>
    </citation>
    <scope>NUCLEOTIDE SEQUENCE [LARGE SCALE GENOMIC DNA]</scope>
    <source>
        <strain evidence="3">LMG 25793 / CGMCC 1.9160 / SL003B-26A1</strain>
    </source>
</reference>
<organism evidence="2 3">
    <name type="scientific">Polymorphum gilvum (strain LMG 25793 / CGMCC 1.9160 / SL003B-26A1)</name>
    <dbReference type="NCBI Taxonomy" id="991905"/>
    <lineage>
        <taxon>Bacteria</taxon>
        <taxon>Pseudomonadati</taxon>
        <taxon>Pseudomonadota</taxon>
        <taxon>Alphaproteobacteria</taxon>
        <taxon>Rhodobacterales</taxon>
        <taxon>Paracoccaceae</taxon>
        <taxon>Polymorphum</taxon>
    </lineage>
</organism>
<dbReference type="eggNOG" id="ENOG502ZBZ6">
    <property type="taxonomic scope" value="Bacteria"/>
</dbReference>
<dbReference type="Proteomes" id="UP000008130">
    <property type="component" value="Chromosome"/>
</dbReference>
<keyword evidence="3" id="KW-1185">Reference proteome</keyword>
<dbReference type="KEGG" id="pgv:SL003B_0270"/>
<gene>
    <name evidence="2" type="ordered locus">SL003B_0270</name>
</gene>